<feature type="compositionally biased region" description="Gly residues" evidence="1">
    <location>
        <begin position="1"/>
        <end position="14"/>
    </location>
</feature>
<reference evidence="3" key="2">
    <citation type="journal article" date="2008" name="Nucleic Acids Res.">
        <title>The rice annotation project database (RAP-DB): 2008 update.</title>
        <authorList>
            <consortium name="The rice annotation project (RAP)"/>
        </authorList>
    </citation>
    <scope>GENOME REANNOTATION</scope>
    <source>
        <strain evidence="3">cv. Nipponbare</strain>
    </source>
</reference>
<feature type="compositionally biased region" description="Basic residues" evidence="1">
    <location>
        <begin position="79"/>
        <end position="92"/>
    </location>
</feature>
<accession>Q5Z5Q5</accession>
<evidence type="ECO:0000313" key="3">
    <source>
        <dbReference type="Proteomes" id="UP000000763"/>
    </source>
</evidence>
<feature type="compositionally biased region" description="Low complexity" evidence="1">
    <location>
        <begin position="31"/>
        <end position="40"/>
    </location>
</feature>
<dbReference type="EMBL" id="AP005492">
    <property type="protein sequence ID" value="BAD62012.1"/>
    <property type="molecule type" value="Genomic_DNA"/>
</dbReference>
<name>Q5Z5Q5_ORYSJ</name>
<evidence type="ECO:0000256" key="1">
    <source>
        <dbReference type="SAM" id="MobiDB-lite"/>
    </source>
</evidence>
<protein>
    <submittedName>
        <fullName evidence="2">Uncharacterized protein</fullName>
    </submittedName>
</protein>
<organism evidence="2 3">
    <name type="scientific">Oryza sativa subsp. japonica</name>
    <name type="common">Rice</name>
    <dbReference type="NCBI Taxonomy" id="39947"/>
    <lineage>
        <taxon>Eukaryota</taxon>
        <taxon>Viridiplantae</taxon>
        <taxon>Streptophyta</taxon>
        <taxon>Embryophyta</taxon>
        <taxon>Tracheophyta</taxon>
        <taxon>Spermatophyta</taxon>
        <taxon>Magnoliopsida</taxon>
        <taxon>Liliopsida</taxon>
        <taxon>Poales</taxon>
        <taxon>Poaceae</taxon>
        <taxon>BOP clade</taxon>
        <taxon>Oryzoideae</taxon>
        <taxon>Oryzeae</taxon>
        <taxon>Oryzinae</taxon>
        <taxon>Oryza</taxon>
        <taxon>Oryza sativa</taxon>
    </lineage>
</organism>
<proteinExistence type="predicted"/>
<evidence type="ECO:0000313" key="2">
    <source>
        <dbReference type="EMBL" id="BAD62012.1"/>
    </source>
</evidence>
<dbReference type="Proteomes" id="UP000000763">
    <property type="component" value="Chromosome 6"/>
</dbReference>
<gene>
    <name evidence="2" type="primary">OSJNBa0077L03.13</name>
</gene>
<feature type="region of interest" description="Disordered" evidence="1">
    <location>
        <begin position="1"/>
        <end position="53"/>
    </location>
</feature>
<reference evidence="3" key="1">
    <citation type="journal article" date="2005" name="Nature">
        <title>The map-based sequence of the rice genome.</title>
        <authorList>
            <consortium name="International rice genome sequencing project (IRGSP)"/>
            <person name="Matsumoto T."/>
            <person name="Wu J."/>
            <person name="Kanamori H."/>
            <person name="Katayose Y."/>
            <person name="Fujisawa M."/>
            <person name="Namiki N."/>
            <person name="Mizuno H."/>
            <person name="Yamamoto K."/>
            <person name="Antonio B.A."/>
            <person name="Baba T."/>
            <person name="Sakata K."/>
            <person name="Nagamura Y."/>
            <person name="Aoki H."/>
            <person name="Arikawa K."/>
            <person name="Arita K."/>
            <person name="Bito T."/>
            <person name="Chiden Y."/>
            <person name="Fujitsuka N."/>
            <person name="Fukunaka R."/>
            <person name="Hamada M."/>
            <person name="Harada C."/>
            <person name="Hayashi A."/>
            <person name="Hijishita S."/>
            <person name="Honda M."/>
            <person name="Hosokawa S."/>
            <person name="Ichikawa Y."/>
            <person name="Idonuma A."/>
            <person name="Iijima M."/>
            <person name="Ikeda M."/>
            <person name="Ikeno M."/>
            <person name="Ito K."/>
            <person name="Ito S."/>
            <person name="Ito T."/>
            <person name="Ito Y."/>
            <person name="Ito Y."/>
            <person name="Iwabuchi A."/>
            <person name="Kamiya K."/>
            <person name="Karasawa W."/>
            <person name="Kurita K."/>
            <person name="Katagiri S."/>
            <person name="Kikuta A."/>
            <person name="Kobayashi H."/>
            <person name="Kobayashi N."/>
            <person name="Machita K."/>
            <person name="Maehara T."/>
            <person name="Masukawa M."/>
            <person name="Mizubayashi T."/>
            <person name="Mukai Y."/>
            <person name="Nagasaki H."/>
            <person name="Nagata Y."/>
            <person name="Naito S."/>
            <person name="Nakashima M."/>
            <person name="Nakama Y."/>
            <person name="Nakamichi Y."/>
            <person name="Nakamura M."/>
            <person name="Meguro A."/>
            <person name="Negishi M."/>
            <person name="Ohta I."/>
            <person name="Ohta T."/>
            <person name="Okamoto M."/>
            <person name="Ono N."/>
            <person name="Saji S."/>
            <person name="Sakaguchi M."/>
            <person name="Sakai K."/>
            <person name="Shibata M."/>
            <person name="Shimokawa T."/>
            <person name="Song J."/>
            <person name="Takazaki Y."/>
            <person name="Terasawa K."/>
            <person name="Tsugane M."/>
            <person name="Tsuji K."/>
            <person name="Ueda S."/>
            <person name="Waki K."/>
            <person name="Yamagata H."/>
            <person name="Yamamoto M."/>
            <person name="Yamamoto S."/>
            <person name="Yamane H."/>
            <person name="Yoshiki S."/>
            <person name="Yoshihara R."/>
            <person name="Yukawa K."/>
            <person name="Zhong H."/>
            <person name="Yano M."/>
            <person name="Yuan Q."/>
            <person name="Ouyang S."/>
            <person name="Liu J."/>
            <person name="Jones K.M."/>
            <person name="Gansberger K."/>
            <person name="Moffat K."/>
            <person name="Hill J."/>
            <person name="Bera J."/>
            <person name="Fadrosh D."/>
            <person name="Jin S."/>
            <person name="Johri S."/>
            <person name="Kim M."/>
            <person name="Overton L."/>
            <person name="Reardon M."/>
            <person name="Tsitrin T."/>
            <person name="Vuong H."/>
            <person name="Weaver B."/>
            <person name="Ciecko A."/>
            <person name="Tallon L."/>
            <person name="Jackson J."/>
            <person name="Pai G."/>
            <person name="Aken S.V."/>
            <person name="Utterback T."/>
            <person name="Reidmuller S."/>
            <person name="Feldblyum T."/>
            <person name="Hsiao J."/>
            <person name="Zismann V."/>
            <person name="Iobst S."/>
            <person name="de Vazeille A.R."/>
            <person name="Buell C.R."/>
            <person name="Ying K."/>
            <person name="Li Y."/>
            <person name="Lu T."/>
            <person name="Huang Y."/>
            <person name="Zhao Q."/>
            <person name="Feng Q."/>
            <person name="Zhang L."/>
            <person name="Zhu J."/>
            <person name="Weng Q."/>
            <person name="Mu J."/>
            <person name="Lu Y."/>
            <person name="Fan D."/>
            <person name="Liu Y."/>
            <person name="Guan J."/>
            <person name="Zhang Y."/>
            <person name="Yu S."/>
            <person name="Liu X."/>
            <person name="Zhang Y."/>
            <person name="Hong G."/>
            <person name="Han B."/>
            <person name="Choisne N."/>
            <person name="Demange N."/>
            <person name="Orjeda G."/>
            <person name="Samain S."/>
            <person name="Cattolico L."/>
            <person name="Pelletier E."/>
            <person name="Couloux A."/>
            <person name="Segurens B."/>
            <person name="Wincker P."/>
            <person name="D'Hont A."/>
            <person name="Scarpelli C."/>
            <person name="Weissenbach J."/>
            <person name="Salanoubat M."/>
            <person name="Quetier F."/>
            <person name="Yu Y."/>
            <person name="Kim H.R."/>
            <person name="Rambo T."/>
            <person name="Currie J."/>
            <person name="Collura K."/>
            <person name="Luo M."/>
            <person name="Yang T."/>
            <person name="Ammiraju J.S.S."/>
            <person name="Engler F."/>
            <person name="Soderlund C."/>
            <person name="Wing R.A."/>
            <person name="Palmer L.E."/>
            <person name="de la Bastide M."/>
            <person name="Spiegel L."/>
            <person name="Nascimento L."/>
            <person name="Zutavern T."/>
            <person name="O'Shaughnessy A."/>
            <person name="Dike S."/>
            <person name="Dedhia N."/>
            <person name="Preston R."/>
            <person name="Balija V."/>
            <person name="McCombie W.R."/>
            <person name="Chow T."/>
            <person name="Chen H."/>
            <person name="Chung M."/>
            <person name="Chen C."/>
            <person name="Shaw J."/>
            <person name="Wu H."/>
            <person name="Hsiao K."/>
            <person name="Chao Y."/>
            <person name="Chu M."/>
            <person name="Cheng C."/>
            <person name="Hour A."/>
            <person name="Lee P."/>
            <person name="Lin S."/>
            <person name="Lin Y."/>
            <person name="Liou J."/>
            <person name="Liu S."/>
            <person name="Hsing Y."/>
            <person name="Raghuvanshi S."/>
            <person name="Mohanty A."/>
            <person name="Bharti A.K."/>
            <person name="Gaur A."/>
            <person name="Gupta V."/>
            <person name="Kumar D."/>
            <person name="Ravi V."/>
            <person name="Vij S."/>
            <person name="Kapur A."/>
            <person name="Khurana P."/>
            <person name="Khurana P."/>
            <person name="Khurana J.P."/>
            <person name="Tyagi A.K."/>
            <person name="Gaikwad K."/>
            <person name="Singh A."/>
            <person name="Dalal V."/>
            <person name="Srivastava S."/>
            <person name="Dixit A."/>
            <person name="Pal A.K."/>
            <person name="Ghazi I.A."/>
            <person name="Yadav M."/>
            <person name="Pandit A."/>
            <person name="Bhargava A."/>
            <person name="Sureshbabu K."/>
            <person name="Batra K."/>
            <person name="Sharma T.R."/>
            <person name="Mohapatra T."/>
            <person name="Singh N.K."/>
            <person name="Messing J."/>
            <person name="Nelson A.B."/>
            <person name="Fuks G."/>
            <person name="Kavchok S."/>
            <person name="Keizer G."/>
            <person name="Linton E."/>
            <person name="Llaca V."/>
            <person name="Song R."/>
            <person name="Tanyolac B."/>
            <person name="Young S."/>
            <person name="Ho-Il K."/>
            <person name="Hahn J.H."/>
            <person name="Sangsakoo G."/>
            <person name="Vanavichit A."/>
            <person name="de Mattos Luiz.A.T."/>
            <person name="Zimmer P.D."/>
            <person name="Malone G."/>
            <person name="Dellagostin O."/>
            <person name="de Oliveira A.C."/>
            <person name="Bevan M."/>
            <person name="Bancroft I."/>
            <person name="Minx P."/>
            <person name="Cordum H."/>
            <person name="Wilson R."/>
            <person name="Cheng Z."/>
            <person name="Jin W."/>
            <person name="Jiang J."/>
            <person name="Leong S.A."/>
            <person name="Iwama H."/>
            <person name="Gojobori T."/>
            <person name="Itoh T."/>
            <person name="Niimura Y."/>
            <person name="Fujii Y."/>
            <person name="Habara T."/>
            <person name="Sakai H."/>
            <person name="Sato Y."/>
            <person name="Wilson G."/>
            <person name="Kumar K."/>
            <person name="McCouch S."/>
            <person name="Juretic N."/>
            <person name="Hoen D."/>
            <person name="Wright S."/>
            <person name="Bruskiewich R."/>
            <person name="Bureau T."/>
            <person name="Miyao A."/>
            <person name="Hirochika H."/>
            <person name="Nishikawa T."/>
            <person name="Kadowaki K."/>
            <person name="Sugiura M."/>
            <person name="Burr B."/>
            <person name="Sasaki T."/>
        </authorList>
    </citation>
    <scope>NUCLEOTIDE SEQUENCE [LARGE SCALE GENOMIC DNA]</scope>
    <source>
        <strain evidence="3">cv. Nipponbare</strain>
    </source>
</reference>
<feature type="region of interest" description="Disordered" evidence="1">
    <location>
        <begin position="65"/>
        <end position="97"/>
    </location>
</feature>
<sequence>MCGGDGAKRGGGTGRSRRPRLRPLRPHLRGAEGQAGARGEAAARDEGAVDGGARGWAVGSGARRCLGAHPVHDGGAAGPRRRRRGHGRRRRGACLGQLPASPLLPPLAAGLSVFRITFALKPKLGFMIMNAMEDEIIR</sequence>
<dbReference type="AlphaFoldDB" id="Q5Z5Q5"/>
<feature type="compositionally biased region" description="Basic residues" evidence="1">
    <location>
        <begin position="15"/>
        <end position="28"/>
    </location>
</feature>